<dbReference type="Pfam" id="PF09577">
    <property type="entry name" value="Spore_YpjB"/>
    <property type="match status" value="1"/>
</dbReference>
<dbReference type="EMBL" id="CP016808">
    <property type="protein sequence ID" value="ANY68896.1"/>
    <property type="molecule type" value="Genomic_DNA"/>
</dbReference>
<dbReference type="AlphaFoldDB" id="A0A1B2DMG7"/>
<organism evidence="3">
    <name type="scientific">Paenibacillus sp. BIHB 4019</name>
    <dbReference type="NCBI Taxonomy" id="1870819"/>
    <lineage>
        <taxon>Bacteria</taxon>
        <taxon>Bacillati</taxon>
        <taxon>Bacillota</taxon>
        <taxon>Bacilli</taxon>
        <taxon>Bacillales</taxon>
        <taxon>Paenibacillaceae</taxon>
        <taxon>Paenibacillus</taxon>
    </lineage>
</organism>
<keyword evidence="2" id="KW-0732">Signal</keyword>
<name>A0A1B2DMG7_9BACL</name>
<feature type="signal peptide" evidence="2">
    <location>
        <begin position="1"/>
        <end position="27"/>
    </location>
</feature>
<evidence type="ECO:0000313" key="3">
    <source>
        <dbReference type="EMBL" id="ANY68896.1"/>
    </source>
</evidence>
<sequence>MRTRIAIPILLCIAMLLGSVSATWAYAGEQPLGARQAQAADAEELMRRFEEAALSLYKASYADNRQAGYKYVQQLERLVPQLETGIEGRPAGWAKLQQSIRAVSDELLSKKQSSAWMEASARIHLTADAMLRPASGLWMQYERVMLEDVSRVRKAWKRPYEERANAARAAMDNLSAHLALVEGPAFMLRPEGRAAELQERIRYTNVLLSAGPKDQAQAGRVDEALTQLGAAVSRLFTDKPQAVVEEPALAPPASANPVSWTLLLGAIIMAVLAYKSWRKYKQQPYGIKPLP</sequence>
<evidence type="ECO:0000256" key="1">
    <source>
        <dbReference type="SAM" id="Phobius"/>
    </source>
</evidence>
<accession>A0A1B2DMG7</accession>
<feature type="transmembrane region" description="Helical" evidence="1">
    <location>
        <begin position="257"/>
        <end position="274"/>
    </location>
</feature>
<proteinExistence type="predicted"/>
<keyword evidence="1" id="KW-0812">Transmembrane</keyword>
<evidence type="ECO:0000256" key="2">
    <source>
        <dbReference type="SAM" id="SignalP"/>
    </source>
</evidence>
<protein>
    <recommendedName>
        <fullName evidence="4">Sporulation protein</fullName>
    </recommendedName>
</protein>
<keyword evidence="1" id="KW-1133">Transmembrane helix</keyword>
<feature type="chain" id="PRO_5008535013" description="Sporulation protein" evidence="2">
    <location>
        <begin position="28"/>
        <end position="291"/>
    </location>
</feature>
<keyword evidence="1" id="KW-0472">Membrane</keyword>
<dbReference type="InterPro" id="IPR014231">
    <property type="entry name" value="Spore_YpjB"/>
</dbReference>
<evidence type="ECO:0008006" key="4">
    <source>
        <dbReference type="Google" id="ProtNLM"/>
    </source>
</evidence>
<reference evidence="3" key="1">
    <citation type="submission" date="2016-08" db="EMBL/GenBank/DDBJ databases">
        <title>Complete Genome Seqeunce of Paenibacillus sp. BIHB 4019 from tea rhizoplane.</title>
        <authorList>
            <person name="Thakur R."/>
            <person name="Swarnkar M.K."/>
            <person name="Gulati A."/>
        </authorList>
    </citation>
    <scope>NUCLEOTIDE SEQUENCE [LARGE SCALE GENOMIC DNA]</scope>
    <source>
        <strain evidence="3">BIHB4019</strain>
    </source>
</reference>
<gene>
    <name evidence="3" type="ORF">BBD42_22250</name>
</gene>
<dbReference type="RefSeq" id="WP_172455587.1">
    <property type="nucleotide sequence ID" value="NZ_CP016808.1"/>
</dbReference>